<evidence type="ECO:0000256" key="5">
    <source>
        <dbReference type="ARBA" id="ARBA00022516"/>
    </source>
</evidence>
<evidence type="ECO:0000256" key="1">
    <source>
        <dbReference type="ARBA" id="ARBA00002274"/>
    </source>
</evidence>
<dbReference type="InterPro" id="IPR003758">
    <property type="entry name" value="LpxK"/>
</dbReference>
<evidence type="ECO:0000256" key="7">
    <source>
        <dbReference type="ARBA" id="ARBA00022679"/>
    </source>
</evidence>
<keyword evidence="11 13" id="KW-0443">Lipid metabolism</keyword>
<protein>
    <recommendedName>
        <fullName evidence="4 13">Tetraacyldisaccharide 4'-kinase</fullName>
        <ecNumber evidence="3 13">2.7.1.130</ecNumber>
    </recommendedName>
    <alternativeName>
        <fullName evidence="12 13">Lipid A 4'-kinase</fullName>
    </alternativeName>
</protein>
<keyword evidence="8 13" id="KW-0547">Nucleotide-binding</keyword>
<accession>A0ABR5VLG8</accession>
<dbReference type="Proteomes" id="UP000075766">
    <property type="component" value="Unassembled WGS sequence"/>
</dbReference>
<comment type="pathway">
    <text evidence="2 13">Glycolipid biosynthesis; lipid IV(A) biosynthesis; lipid IV(A) from (3R)-3-hydroxytetradecanoyl-[acyl-carrier-protein] and UDP-N-acetyl-alpha-D-glucosamine: step 6/6.</text>
</comment>
<comment type="catalytic activity">
    <reaction evidence="13">
        <text>a lipid A disaccharide + ATP = a lipid IVA + ADP + H(+)</text>
        <dbReference type="Rhea" id="RHEA:67840"/>
        <dbReference type="ChEBI" id="CHEBI:15378"/>
        <dbReference type="ChEBI" id="CHEBI:30616"/>
        <dbReference type="ChEBI" id="CHEBI:176343"/>
        <dbReference type="ChEBI" id="CHEBI:176425"/>
        <dbReference type="ChEBI" id="CHEBI:456216"/>
        <dbReference type="EC" id="2.7.1.130"/>
    </reaction>
</comment>
<evidence type="ECO:0000256" key="10">
    <source>
        <dbReference type="ARBA" id="ARBA00022840"/>
    </source>
</evidence>
<evidence type="ECO:0000256" key="4">
    <source>
        <dbReference type="ARBA" id="ARBA00016436"/>
    </source>
</evidence>
<dbReference type="Pfam" id="PF02606">
    <property type="entry name" value="LpxK"/>
    <property type="match status" value="1"/>
</dbReference>
<keyword evidence="7 13" id="KW-0808">Transferase</keyword>
<keyword evidence="14" id="KW-1133">Transmembrane helix</keyword>
<evidence type="ECO:0000256" key="3">
    <source>
        <dbReference type="ARBA" id="ARBA00012071"/>
    </source>
</evidence>
<dbReference type="InterPro" id="IPR027417">
    <property type="entry name" value="P-loop_NTPase"/>
</dbReference>
<sequence>MRWIDPARVWYARHWLGVLLAPLGALYCALATLRRLGFRRGWLASTRLPAPVVVVGNLSVGGTGKTPAVIALARWLREQGWRPAILTRGYGRRADGVRRVAPGDAPEEVGDEPLLLARHAGCPVVVGADRVAAGRFALAHCDCDLLLTDDGLQHYRLARDIEIAVVDGRRGLGNRRCLPAGPLREPPRRLEAVDLVLHNGGTAPPGAGRMQLVPGAALALDGTGRARPLAVFRGQRVCAVAGIGNPDRFFAMLEAHGLVLDPRPYPDHHEFTAAEVAAWPAGPVLMTEKDAVKCARYGGGDHWYVPVAAEFDADSLAGLLTRLARVKRHG</sequence>
<evidence type="ECO:0000256" key="11">
    <source>
        <dbReference type="ARBA" id="ARBA00023098"/>
    </source>
</evidence>
<keyword evidence="5 13" id="KW-0444">Lipid biosynthesis</keyword>
<reference evidence="15 16" key="1">
    <citation type="submission" date="2016-02" db="EMBL/GenBank/DDBJ databases">
        <title>Genome sequence of Marichromatium gracile YL-28, a purple sulfur bacterium.</title>
        <authorList>
            <person name="Zhao C."/>
            <person name="Hong X."/>
            <person name="Chen S."/>
            <person name="Yang S."/>
        </authorList>
    </citation>
    <scope>NUCLEOTIDE SEQUENCE [LARGE SCALE GENOMIC DNA]</scope>
    <source>
        <strain evidence="15 16">YL28</strain>
    </source>
</reference>
<evidence type="ECO:0000256" key="14">
    <source>
        <dbReference type="SAM" id="Phobius"/>
    </source>
</evidence>
<evidence type="ECO:0000256" key="12">
    <source>
        <dbReference type="ARBA" id="ARBA00029757"/>
    </source>
</evidence>
<feature type="transmembrane region" description="Helical" evidence="14">
    <location>
        <begin position="12"/>
        <end position="33"/>
    </location>
</feature>
<dbReference type="EC" id="2.7.1.130" evidence="3 13"/>
<evidence type="ECO:0000256" key="8">
    <source>
        <dbReference type="ARBA" id="ARBA00022741"/>
    </source>
</evidence>
<comment type="similarity">
    <text evidence="13">Belongs to the LpxK family.</text>
</comment>
<name>A0ABR5VLG8_MARGR</name>
<keyword evidence="16" id="KW-1185">Reference proteome</keyword>
<gene>
    <name evidence="13" type="primary">lpxK</name>
    <name evidence="15" type="ORF">AY586_11520</name>
</gene>
<dbReference type="EMBL" id="LSYU01000040">
    <property type="protein sequence ID" value="KXX65088.1"/>
    <property type="molecule type" value="Genomic_DNA"/>
</dbReference>
<evidence type="ECO:0000256" key="9">
    <source>
        <dbReference type="ARBA" id="ARBA00022777"/>
    </source>
</evidence>
<evidence type="ECO:0000256" key="6">
    <source>
        <dbReference type="ARBA" id="ARBA00022556"/>
    </source>
</evidence>
<evidence type="ECO:0000313" key="15">
    <source>
        <dbReference type="EMBL" id="KXX65088.1"/>
    </source>
</evidence>
<proteinExistence type="inferred from homology"/>
<dbReference type="PANTHER" id="PTHR42724:SF1">
    <property type="entry name" value="TETRAACYLDISACCHARIDE 4'-KINASE, MITOCHONDRIAL-RELATED"/>
    <property type="match status" value="1"/>
</dbReference>
<keyword evidence="6 13" id="KW-0441">Lipid A biosynthesis</keyword>
<dbReference type="SUPFAM" id="SSF52540">
    <property type="entry name" value="P-loop containing nucleoside triphosphate hydrolases"/>
    <property type="match status" value="1"/>
</dbReference>
<evidence type="ECO:0000256" key="2">
    <source>
        <dbReference type="ARBA" id="ARBA00004870"/>
    </source>
</evidence>
<evidence type="ECO:0000256" key="13">
    <source>
        <dbReference type="HAMAP-Rule" id="MF_00409"/>
    </source>
</evidence>
<keyword evidence="14" id="KW-0812">Transmembrane</keyword>
<dbReference type="NCBIfam" id="TIGR00682">
    <property type="entry name" value="lpxK"/>
    <property type="match status" value="1"/>
</dbReference>
<keyword evidence="10 13" id="KW-0067">ATP-binding</keyword>
<evidence type="ECO:0000313" key="16">
    <source>
        <dbReference type="Proteomes" id="UP000075766"/>
    </source>
</evidence>
<feature type="binding site" evidence="13">
    <location>
        <begin position="59"/>
        <end position="66"/>
    </location>
    <ligand>
        <name>ATP</name>
        <dbReference type="ChEBI" id="CHEBI:30616"/>
    </ligand>
</feature>
<keyword evidence="14" id="KW-0472">Membrane</keyword>
<keyword evidence="9 13" id="KW-0418">Kinase</keyword>
<dbReference type="PANTHER" id="PTHR42724">
    <property type="entry name" value="TETRAACYLDISACCHARIDE 4'-KINASE"/>
    <property type="match status" value="1"/>
</dbReference>
<organism evidence="15 16">
    <name type="scientific">Marichromatium gracile</name>
    <name type="common">Chromatium gracile</name>
    <dbReference type="NCBI Taxonomy" id="1048"/>
    <lineage>
        <taxon>Bacteria</taxon>
        <taxon>Pseudomonadati</taxon>
        <taxon>Pseudomonadota</taxon>
        <taxon>Gammaproteobacteria</taxon>
        <taxon>Chromatiales</taxon>
        <taxon>Chromatiaceae</taxon>
        <taxon>Marichromatium</taxon>
    </lineage>
</organism>
<dbReference type="RefSeq" id="WP_062273996.1">
    <property type="nucleotide sequence ID" value="NZ_LSYU01000040.1"/>
</dbReference>
<comment type="caution">
    <text evidence="15">The sequence shown here is derived from an EMBL/GenBank/DDBJ whole genome shotgun (WGS) entry which is preliminary data.</text>
</comment>
<comment type="function">
    <text evidence="1 13">Transfers the gamma-phosphate of ATP to the 4'-position of a tetraacyldisaccharide 1-phosphate intermediate (termed DS-1-P) to form tetraacyldisaccharide 1,4'-bis-phosphate (lipid IVA).</text>
</comment>
<dbReference type="HAMAP" id="MF_00409">
    <property type="entry name" value="LpxK"/>
    <property type="match status" value="1"/>
</dbReference>